<dbReference type="OrthoDB" id="5817230at2759"/>
<dbReference type="GO" id="GO:0007188">
    <property type="term" value="P:adenylate cyclase-modulating G protein-coupled receptor signaling pathway"/>
    <property type="evidence" value="ECO:0007669"/>
    <property type="project" value="TreeGrafter"/>
</dbReference>
<dbReference type="FunFam" id="3.40.50.300:FF:000720">
    <property type="entry name" value="Guanine nucleotide-binding protein G(k) subunit alpha"/>
    <property type="match status" value="1"/>
</dbReference>
<dbReference type="Proteomes" id="UP000008743">
    <property type="component" value="Unassembled WGS sequence"/>
</dbReference>
<evidence type="ECO:0000256" key="4">
    <source>
        <dbReference type="ARBA" id="ARBA00023224"/>
    </source>
</evidence>
<proteinExistence type="predicted"/>
<feature type="region of interest" description="Disordered" evidence="7">
    <location>
        <begin position="1"/>
        <end position="20"/>
    </location>
</feature>
<sequence length="325" mass="37015">MSCCISPPPDEDTPRTPKQQNRAIERALAVERRVAKRTVKVLLLGAGESGKSTVQRAMKAVHSPEGLTAEECERRMEAIFLHVCDSARTIATAMTAMRIPFTDPENCQPCVALLEAAAGQHPVEWDNSLLMACRTLWADQGFRLCFSRSREYQLNDNTDYFFNALDRLTSLNYVPTPLDVFRSRAKTVGIYETRINFPNNILCTVTDVGGQQSERRKWAQCFAGVTAIIFVVATSEYDQLLREDGRTNRLREAFRVFREVWEDRFLATTPIILFLNKTDLLAAKLPISDFRVHFPEYNQEVADYESVTQYLIRRLHKLGARPTSI</sequence>
<dbReference type="SMART" id="SM00275">
    <property type="entry name" value="G_alpha"/>
    <property type="match status" value="1"/>
</dbReference>
<dbReference type="GO" id="GO:0031683">
    <property type="term" value="F:G-protein beta/gamma-subunit complex binding"/>
    <property type="evidence" value="ECO:0007669"/>
    <property type="project" value="InterPro"/>
</dbReference>
<reference evidence="9" key="1">
    <citation type="submission" date="2011-02" db="EMBL/GenBank/DDBJ databases">
        <title>The Genome Sequence of Capsaspora owczarzaki ATCC 30864.</title>
        <authorList>
            <person name="Russ C."/>
            <person name="Cuomo C."/>
            <person name="Burger G."/>
            <person name="Gray M.W."/>
            <person name="Holland P.W.H."/>
            <person name="King N."/>
            <person name="Lang F.B.F."/>
            <person name="Roger A.J."/>
            <person name="Ruiz-Trillo I."/>
            <person name="Young S.K."/>
            <person name="Zeng Q."/>
            <person name="Gargeya S."/>
            <person name="Alvarado L."/>
            <person name="Berlin A."/>
            <person name="Chapman S.B."/>
            <person name="Chen Z."/>
            <person name="Freedman E."/>
            <person name="Gellesch M."/>
            <person name="Goldberg J."/>
            <person name="Griggs A."/>
            <person name="Gujja S."/>
            <person name="Heilman E."/>
            <person name="Heiman D."/>
            <person name="Howarth C."/>
            <person name="Mehta T."/>
            <person name="Neiman D."/>
            <person name="Pearson M."/>
            <person name="Roberts A."/>
            <person name="Saif S."/>
            <person name="Shea T."/>
            <person name="Shenoy N."/>
            <person name="Sisk P."/>
            <person name="Stolte C."/>
            <person name="Sykes S."/>
            <person name="White J."/>
            <person name="Yandava C."/>
            <person name="Haas B."/>
            <person name="Nusbaum C."/>
            <person name="Birren B."/>
        </authorList>
    </citation>
    <scope>NUCLEOTIDE SEQUENCE</scope>
    <source>
        <strain evidence="9">ATCC 30864</strain>
    </source>
</reference>
<evidence type="ECO:0000313" key="9">
    <source>
        <dbReference type="Proteomes" id="UP000008743"/>
    </source>
</evidence>
<dbReference type="GO" id="GO:0005525">
    <property type="term" value="F:GTP binding"/>
    <property type="evidence" value="ECO:0007669"/>
    <property type="project" value="UniProtKB-KW"/>
</dbReference>
<protein>
    <submittedName>
        <fullName evidence="8">Guanine nucleotide-binding protein G(I)</fullName>
    </submittedName>
</protein>
<dbReference type="AlphaFoldDB" id="A0A0D2WGI1"/>
<dbReference type="InterPro" id="IPR011025">
    <property type="entry name" value="GproteinA_insert"/>
</dbReference>
<dbReference type="Pfam" id="PF00503">
    <property type="entry name" value="G-alpha"/>
    <property type="match status" value="1"/>
</dbReference>
<dbReference type="SUPFAM" id="SSF52540">
    <property type="entry name" value="P-loop containing nucleoside triphosphate hydrolases"/>
    <property type="match status" value="1"/>
</dbReference>
<dbReference type="PROSITE" id="PS51882">
    <property type="entry name" value="G_ALPHA"/>
    <property type="match status" value="1"/>
</dbReference>
<feature type="binding site" evidence="6">
    <location>
        <position position="52"/>
    </location>
    <ligand>
        <name>Mg(2+)</name>
        <dbReference type="ChEBI" id="CHEBI:18420"/>
    </ligand>
</feature>
<dbReference type="STRING" id="595528.A0A0D2WGI1"/>
<keyword evidence="6" id="KW-0460">Magnesium</keyword>
<dbReference type="eggNOG" id="KOG0082">
    <property type="taxonomic scope" value="Eukaryota"/>
</dbReference>
<dbReference type="PANTHER" id="PTHR10218:SF302">
    <property type="entry name" value="GUANINE NUCLEOTIDE-BINDING PROTEIN ALPHA-5 SUBUNIT"/>
    <property type="match status" value="1"/>
</dbReference>
<dbReference type="GO" id="GO:0005834">
    <property type="term" value="C:heterotrimeric G-protein complex"/>
    <property type="evidence" value="ECO:0007669"/>
    <property type="project" value="TreeGrafter"/>
</dbReference>
<dbReference type="PhylomeDB" id="A0A0D2WGI1"/>
<keyword evidence="2 5" id="KW-0547">Nucleotide-binding</keyword>
<dbReference type="Gene3D" id="1.10.400.10">
    <property type="entry name" value="GI Alpha 1, domain 2-like"/>
    <property type="match status" value="1"/>
</dbReference>
<evidence type="ECO:0000256" key="1">
    <source>
        <dbReference type="ARBA" id="ARBA00022723"/>
    </source>
</evidence>
<name>A0A0D2WGI1_CAPO3</name>
<dbReference type="InterPro" id="IPR027417">
    <property type="entry name" value="P-loop_NTPase"/>
</dbReference>
<feature type="binding site" evidence="5">
    <location>
        <begin position="276"/>
        <end position="279"/>
    </location>
    <ligand>
        <name>GTP</name>
        <dbReference type="ChEBI" id="CHEBI:37565"/>
    </ligand>
</feature>
<dbReference type="GO" id="GO:0005737">
    <property type="term" value="C:cytoplasm"/>
    <property type="evidence" value="ECO:0007669"/>
    <property type="project" value="TreeGrafter"/>
</dbReference>
<evidence type="ECO:0000256" key="7">
    <source>
        <dbReference type="SAM" id="MobiDB-lite"/>
    </source>
</evidence>
<evidence type="ECO:0000256" key="2">
    <source>
        <dbReference type="ARBA" id="ARBA00022741"/>
    </source>
</evidence>
<organism evidence="8 9">
    <name type="scientific">Capsaspora owczarzaki (strain ATCC 30864)</name>
    <dbReference type="NCBI Taxonomy" id="595528"/>
    <lineage>
        <taxon>Eukaryota</taxon>
        <taxon>Filasterea</taxon>
        <taxon>Capsaspora</taxon>
    </lineage>
</organism>
<feature type="binding site" evidence="5">
    <location>
        <begin position="48"/>
        <end position="53"/>
    </location>
    <ligand>
        <name>GTP</name>
        <dbReference type="ChEBI" id="CHEBI:37565"/>
    </ligand>
</feature>
<dbReference type="GO" id="GO:0001664">
    <property type="term" value="F:G protein-coupled receptor binding"/>
    <property type="evidence" value="ECO:0007669"/>
    <property type="project" value="TreeGrafter"/>
</dbReference>
<dbReference type="PANTHER" id="PTHR10218">
    <property type="entry name" value="GTP-BINDING PROTEIN ALPHA SUBUNIT"/>
    <property type="match status" value="1"/>
</dbReference>
<feature type="binding site" evidence="5">
    <location>
        <begin position="207"/>
        <end position="211"/>
    </location>
    <ligand>
        <name>GTP</name>
        <dbReference type="ChEBI" id="CHEBI:37565"/>
    </ligand>
</feature>
<dbReference type="CDD" id="cd00066">
    <property type="entry name" value="G-alpha"/>
    <property type="match status" value="1"/>
</dbReference>
<dbReference type="GO" id="GO:0046872">
    <property type="term" value="F:metal ion binding"/>
    <property type="evidence" value="ECO:0007669"/>
    <property type="project" value="UniProtKB-KW"/>
</dbReference>
<keyword evidence="3 5" id="KW-0342">GTP-binding</keyword>
<dbReference type="SUPFAM" id="SSF47895">
    <property type="entry name" value="Transducin (alpha subunit), insertion domain"/>
    <property type="match status" value="1"/>
</dbReference>
<keyword evidence="1 6" id="KW-0479">Metal-binding</keyword>
<dbReference type="InParanoid" id="A0A0D2WGI1"/>
<evidence type="ECO:0000256" key="6">
    <source>
        <dbReference type="PIRSR" id="PIRSR601019-2"/>
    </source>
</evidence>
<dbReference type="EMBL" id="KE346360">
    <property type="protein sequence ID" value="KJE88520.1"/>
    <property type="molecule type" value="Genomic_DNA"/>
</dbReference>
<dbReference type="GO" id="GO:0003924">
    <property type="term" value="F:GTPase activity"/>
    <property type="evidence" value="ECO:0007669"/>
    <property type="project" value="InterPro"/>
</dbReference>
<evidence type="ECO:0000313" key="8">
    <source>
        <dbReference type="EMBL" id="KJE88520.1"/>
    </source>
</evidence>
<accession>A0A0D2WGI1</accession>
<dbReference type="RefSeq" id="XP_004365038.2">
    <property type="nucleotide sequence ID" value="XM_004364981.2"/>
</dbReference>
<keyword evidence="9" id="KW-1185">Reference proteome</keyword>
<dbReference type="PRINTS" id="PR00318">
    <property type="entry name" value="GPROTEINA"/>
</dbReference>
<gene>
    <name evidence="8" type="ORF">CAOG_000167</name>
</gene>
<dbReference type="InterPro" id="IPR001019">
    <property type="entry name" value="Gprotein_alpha_su"/>
</dbReference>
<evidence type="ECO:0000256" key="5">
    <source>
        <dbReference type="PIRSR" id="PIRSR601019-1"/>
    </source>
</evidence>
<dbReference type="Gene3D" id="3.40.50.300">
    <property type="entry name" value="P-loop containing nucleotide triphosphate hydrolases"/>
    <property type="match status" value="1"/>
</dbReference>
<evidence type="ECO:0000256" key="3">
    <source>
        <dbReference type="ARBA" id="ARBA00023134"/>
    </source>
</evidence>
<feature type="binding site" evidence="6">
    <location>
        <position position="187"/>
    </location>
    <ligand>
        <name>Mg(2+)</name>
        <dbReference type="ChEBI" id="CHEBI:18420"/>
    </ligand>
</feature>
<keyword evidence="4" id="KW-0807">Transducer</keyword>